<evidence type="ECO:0000313" key="1">
    <source>
        <dbReference type="EMBL" id="JAD67852.1"/>
    </source>
</evidence>
<dbReference type="AlphaFoldDB" id="A0A0A9C8K2"/>
<protein>
    <submittedName>
        <fullName evidence="1">Uncharacterized protein</fullName>
    </submittedName>
</protein>
<reference evidence="1" key="2">
    <citation type="journal article" date="2015" name="Data Brief">
        <title>Shoot transcriptome of the giant reed, Arundo donax.</title>
        <authorList>
            <person name="Barrero R.A."/>
            <person name="Guerrero F.D."/>
            <person name="Moolhuijzen P."/>
            <person name="Goolsby J.A."/>
            <person name="Tidwell J."/>
            <person name="Bellgard S.E."/>
            <person name="Bellgard M.I."/>
        </authorList>
    </citation>
    <scope>NUCLEOTIDE SEQUENCE</scope>
    <source>
        <tissue evidence="1">Shoot tissue taken approximately 20 cm above the soil surface</tissue>
    </source>
</reference>
<name>A0A0A9C8K2_ARUDO</name>
<proteinExistence type="predicted"/>
<sequence length="35" mass="3995">MLFCQLYVVATRHICELQDTFFLIIVLHLGVPGCT</sequence>
<dbReference type="EMBL" id="GBRH01230043">
    <property type="protein sequence ID" value="JAD67852.1"/>
    <property type="molecule type" value="Transcribed_RNA"/>
</dbReference>
<reference evidence="1" key="1">
    <citation type="submission" date="2014-09" db="EMBL/GenBank/DDBJ databases">
        <authorList>
            <person name="Magalhaes I.L.F."/>
            <person name="Oliveira U."/>
            <person name="Santos F.R."/>
            <person name="Vidigal T.H.D.A."/>
            <person name="Brescovit A.D."/>
            <person name="Santos A.J."/>
        </authorList>
    </citation>
    <scope>NUCLEOTIDE SEQUENCE</scope>
    <source>
        <tissue evidence="1">Shoot tissue taken approximately 20 cm above the soil surface</tissue>
    </source>
</reference>
<accession>A0A0A9C8K2</accession>
<organism evidence="1">
    <name type="scientific">Arundo donax</name>
    <name type="common">Giant reed</name>
    <name type="synonym">Donax arundinaceus</name>
    <dbReference type="NCBI Taxonomy" id="35708"/>
    <lineage>
        <taxon>Eukaryota</taxon>
        <taxon>Viridiplantae</taxon>
        <taxon>Streptophyta</taxon>
        <taxon>Embryophyta</taxon>
        <taxon>Tracheophyta</taxon>
        <taxon>Spermatophyta</taxon>
        <taxon>Magnoliopsida</taxon>
        <taxon>Liliopsida</taxon>
        <taxon>Poales</taxon>
        <taxon>Poaceae</taxon>
        <taxon>PACMAD clade</taxon>
        <taxon>Arundinoideae</taxon>
        <taxon>Arundineae</taxon>
        <taxon>Arundo</taxon>
    </lineage>
</organism>